<dbReference type="EMBL" id="JMIY01000005">
    <property type="protein sequence ID" value="KCZ71591.1"/>
    <property type="molecule type" value="Genomic_DNA"/>
</dbReference>
<gene>
    <name evidence="1" type="ORF">ANME2D_02326</name>
</gene>
<dbReference type="RefSeq" id="WP_048091648.1">
    <property type="nucleotide sequence ID" value="NZ_JMIY01000005.1"/>
</dbReference>
<accession>A0A062UX69</accession>
<name>A0A062UX69_9EURY</name>
<reference evidence="1 2" key="1">
    <citation type="journal article" date="2013" name="Nature">
        <title>Anaerobic oxidation of methane coupled to nitrate reduction in a novel archaeal lineage.</title>
        <authorList>
            <person name="Haroon M.F."/>
            <person name="Hu S."/>
            <person name="Shi Y."/>
            <person name="Imelfort M."/>
            <person name="Keller J."/>
            <person name="Hugenholtz P."/>
            <person name="Yuan Z."/>
            <person name="Tyson G.W."/>
        </authorList>
    </citation>
    <scope>NUCLEOTIDE SEQUENCE [LARGE SCALE GENOMIC DNA]</scope>
    <source>
        <strain evidence="1 2">ANME-2d</strain>
    </source>
</reference>
<comment type="caution">
    <text evidence="1">The sequence shown here is derived from an EMBL/GenBank/DDBJ whole genome shotgun (WGS) entry which is preliminary data.</text>
</comment>
<proteinExistence type="predicted"/>
<evidence type="ECO:0000313" key="2">
    <source>
        <dbReference type="Proteomes" id="UP000027153"/>
    </source>
</evidence>
<evidence type="ECO:0000313" key="1">
    <source>
        <dbReference type="EMBL" id="KCZ71591.1"/>
    </source>
</evidence>
<organism evidence="1 2">
    <name type="scientific">Candidatus Methanoperedens nitratireducens</name>
    <dbReference type="NCBI Taxonomy" id="1392998"/>
    <lineage>
        <taxon>Archaea</taxon>
        <taxon>Methanobacteriati</taxon>
        <taxon>Methanobacteriota</taxon>
        <taxon>Stenosarchaea group</taxon>
        <taxon>Methanomicrobia</taxon>
        <taxon>Methanosarcinales</taxon>
        <taxon>ANME-2 cluster</taxon>
        <taxon>Candidatus Methanoperedentaceae</taxon>
        <taxon>Candidatus Methanoperedens</taxon>
    </lineage>
</organism>
<sequence length="119" mass="14059">MSRSLTERNYFGSDFNKYLNSLSKEMTVINIDCLQFKRSKKAIRLIESKHITEHMPYSQLEVLRILSNVFNSIDTNYKIEVCIVRGDDPYNEIKVADLTNKRDFLLIGDEVKRWCEFTL</sequence>
<dbReference type="Proteomes" id="UP000027153">
    <property type="component" value="Unassembled WGS sequence"/>
</dbReference>
<dbReference type="AlphaFoldDB" id="A0A062UX69"/>
<keyword evidence="2" id="KW-1185">Reference proteome</keyword>
<protein>
    <submittedName>
        <fullName evidence="1">Uncharacterized protein</fullName>
    </submittedName>
</protein>